<dbReference type="GO" id="GO:0000155">
    <property type="term" value="F:phosphorelay sensor kinase activity"/>
    <property type="evidence" value="ECO:0007669"/>
    <property type="project" value="InterPro"/>
</dbReference>
<evidence type="ECO:0000256" key="5">
    <source>
        <dbReference type="ARBA" id="ARBA00022553"/>
    </source>
</evidence>
<dbReference type="OrthoDB" id="9801651at2"/>
<evidence type="ECO:0000256" key="8">
    <source>
        <dbReference type="ARBA" id="ARBA00022741"/>
    </source>
</evidence>
<name>A0A0U1NL57_9RHOB</name>
<keyword evidence="13" id="KW-0472">Membrane</keyword>
<dbReference type="Pfam" id="PF00072">
    <property type="entry name" value="Response_reg"/>
    <property type="match status" value="1"/>
</dbReference>
<evidence type="ECO:0000256" key="9">
    <source>
        <dbReference type="ARBA" id="ARBA00022777"/>
    </source>
</evidence>
<evidence type="ECO:0000256" key="2">
    <source>
        <dbReference type="ARBA" id="ARBA00004651"/>
    </source>
</evidence>
<dbReference type="EMBL" id="CVQV01000005">
    <property type="protein sequence ID" value="CRK75243.1"/>
    <property type="molecule type" value="Genomic_DNA"/>
</dbReference>
<evidence type="ECO:0000256" key="7">
    <source>
        <dbReference type="ARBA" id="ARBA00022692"/>
    </source>
</evidence>
<comment type="subcellular location">
    <subcellularLocation>
        <location evidence="2">Cell membrane</location>
        <topology evidence="2">Multi-pass membrane protein</topology>
    </subcellularLocation>
</comment>
<evidence type="ECO:0000256" key="3">
    <source>
        <dbReference type="ARBA" id="ARBA00012438"/>
    </source>
</evidence>
<dbReference type="CDD" id="cd00082">
    <property type="entry name" value="HisKA"/>
    <property type="match status" value="1"/>
</dbReference>
<sequence>MDINQRLSEERRLRLKAEHLLEHKQGELMAANRKLGLYARRLSDEIVETRKAVVSAVGETTRVKLDLTIAEEKVDRTERRLWDSIETVRDGFAIFDTDNRMILSNPAYVRLFDGLEEVQPEIMLQLPCEEGLIDTGEMTPSDWRTMMLQRWMRDEMEPVTVRLWNGEYVRVMDRRGADGDIVSLVINITETITHQREIEVAQRKAETANRTKSAFLANMSHEIRTPMNGIVGMSDLLRDTQLDDEQKLFVDTIYNSAEALLVIINDVLDFSKMEAARLSLFPEPFDLQKLLSEVIMLLRPAAENKGIELDLDLNSYVPNTLIADPGRLRQIITNLVGNAIKFTSEGAVSIRVSGSFAVSPPTLSIEIEDTGIGIPASKLSKIFGEFNQVEATQNRQFDGTGLGLAISKQLVELMNGTIWVNSIEGDGSVFGVTLQVETANDQPVSERRKMRILAAEDNATNRLVFSKMVEPLNVDVTFANDGKEAIEAAANIDPDLIFMDISMPEIDGRDATRAIRATDWGAQTPICALTAHIMNGDAQELLECGLDHYLAKPLKKNQIVEMISRYRPDDALPLSGDTAQDQLR</sequence>
<feature type="modified residue" description="4-aspartylphosphate" evidence="14">
    <location>
        <position position="500"/>
    </location>
</feature>
<dbReference type="SMART" id="SM00387">
    <property type="entry name" value="HATPase_c"/>
    <property type="match status" value="1"/>
</dbReference>
<keyword evidence="8" id="KW-0547">Nucleotide-binding</keyword>
<keyword evidence="9 17" id="KW-0418">Kinase</keyword>
<dbReference type="PANTHER" id="PTHR43047">
    <property type="entry name" value="TWO-COMPONENT HISTIDINE PROTEIN KINASE"/>
    <property type="match status" value="1"/>
</dbReference>
<evidence type="ECO:0000259" key="16">
    <source>
        <dbReference type="PROSITE" id="PS50110"/>
    </source>
</evidence>
<evidence type="ECO:0000256" key="14">
    <source>
        <dbReference type="PROSITE-ProRule" id="PRU00169"/>
    </source>
</evidence>
<keyword evidence="7" id="KW-0812">Transmembrane</keyword>
<dbReference type="Proteomes" id="UP000048949">
    <property type="component" value="Unassembled WGS sequence"/>
</dbReference>
<dbReference type="RefSeq" id="WP_053084843.1">
    <property type="nucleotide sequence ID" value="NZ_CVPC01000005.1"/>
</dbReference>
<dbReference type="InterPro" id="IPR011006">
    <property type="entry name" value="CheY-like_superfamily"/>
</dbReference>
<protein>
    <recommendedName>
        <fullName evidence="3">histidine kinase</fullName>
        <ecNumber evidence="3">2.7.13.3</ecNumber>
    </recommendedName>
</protein>
<dbReference type="Gene3D" id="3.40.50.2300">
    <property type="match status" value="1"/>
</dbReference>
<evidence type="ECO:0000313" key="18">
    <source>
        <dbReference type="Proteomes" id="UP000048949"/>
    </source>
</evidence>
<evidence type="ECO:0000256" key="6">
    <source>
        <dbReference type="ARBA" id="ARBA00022679"/>
    </source>
</evidence>
<feature type="domain" description="Response regulatory" evidence="16">
    <location>
        <begin position="451"/>
        <end position="567"/>
    </location>
</feature>
<evidence type="ECO:0000256" key="12">
    <source>
        <dbReference type="ARBA" id="ARBA00023012"/>
    </source>
</evidence>
<dbReference type="InterPro" id="IPR036890">
    <property type="entry name" value="HATPase_C_sf"/>
</dbReference>
<evidence type="ECO:0000256" key="1">
    <source>
        <dbReference type="ARBA" id="ARBA00000085"/>
    </source>
</evidence>
<keyword evidence="11" id="KW-1133">Transmembrane helix</keyword>
<dbReference type="FunFam" id="1.10.287.130:FF:000003">
    <property type="entry name" value="Histidine kinase"/>
    <property type="match status" value="1"/>
</dbReference>
<dbReference type="AlphaFoldDB" id="A0A0U1NL57"/>
<dbReference type="InterPro" id="IPR004358">
    <property type="entry name" value="Sig_transdc_His_kin-like_C"/>
</dbReference>
<evidence type="ECO:0000256" key="13">
    <source>
        <dbReference type="ARBA" id="ARBA00023136"/>
    </source>
</evidence>
<dbReference type="GO" id="GO:0005524">
    <property type="term" value="F:ATP binding"/>
    <property type="evidence" value="ECO:0007669"/>
    <property type="project" value="UniProtKB-KW"/>
</dbReference>
<evidence type="ECO:0000256" key="11">
    <source>
        <dbReference type="ARBA" id="ARBA00022989"/>
    </source>
</evidence>
<reference evidence="17 18" key="1">
    <citation type="submission" date="2015-04" db="EMBL/GenBank/DDBJ databases">
        <authorList>
            <person name="Syromyatnikov M.Y."/>
            <person name="Popov V.N."/>
        </authorList>
    </citation>
    <scope>NUCLEOTIDE SEQUENCE [LARGE SCALE GENOMIC DNA]</scope>
    <source>
        <strain evidence="17 18">CECT 5292</strain>
    </source>
</reference>
<dbReference type="Pfam" id="PF00512">
    <property type="entry name" value="HisKA"/>
    <property type="match status" value="1"/>
</dbReference>
<comment type="catalytic activity">
    <reaction evidence="1">
        <text>ATP + protein L-histidine = ADP + protein N-phospho-L-histidine.</text>
        <dbReference type="EC" id="2.7.13.3"/>
    </reaction>
</comment>
<dbReference type="FunFam" id="3.30.565.10:FF:000010">
    <property type="entry name" value="Sensor histidine kinase RcsC"/>
    <property type="match status" value="1"/>
</dbReference>
<dbReference type="PRINTS" id="PR00344">
    <property type="entry name" value="BCTRLSENSOR"/>
</dbReference>
<dbReference type="SUPFAM" id="SSF55874">
    <property type="entry name" value="ATPase domain of HSP90 chaperone/DNA topoisomerase II/histidine kinase"/>
    <property type="match status" value="1"/>
</dbReference>
<dbReference type="GO" id="GO:0009927">
    <property type="term" value="F:histidine phosphotransfer kinase activity"/>
    <property type="evidence" value="ECO:0007669"/>
    <property type="project" value="TreeGrafter"/>
</dbReference>
<dbReference type="InterPro" id="IPR003594">
    <property type="entry name" value="HATPase_dom"/>
</dbReference>
<dbReference type="PANTHER" id="PTHR43047:SF72">
    <property type="entry name" value="OSMOSENSING HISTIDINE PROTEIN KINASE SLN1"/>
    <property type="match status" value="1"/>
</dbReference>
<dbReference type="STRING" id="282199.GCA_001049735_01285"/>
<dbReference type="Gene3D" id="3.30.450.20">
    <property type="entry name" value="PAS domain"/>
    <property type="match status" value="1"/>
</dbReference>
<dbReference type="Pfam" id="PF02518">
    <property type="entry name" value="HATPase_c"/>
    <property type="match status" value="1"/>
</dbReference>
<dbReference type="InterPro" id="IPR005467">
    <property type="entry name" value="His_kinase_dom"/>
</dbReference>
<keyword evidence="12" id="KW-0902">Two-component regulatory system</keyword>
<accession>A0A0U1NL57</accession>
<evidence type="ECO:0000259" key="15">
    <source>
        <dbReference type="PROSITE" id="PS50109"/>
    </source>
</evidence>
<keyword evidence="4" id="KW-1003">Cell membrane</keyword>
<dbReference type="CDD" id="cd16922">
    <property type="entry name" value="HATPase_EvgS-ArcB-TorS-like"/>
    <property type="match status" value="1"/>
</dbReference>
<dbReference type="Gene3D" id="1.10.287.130">
    <property type="match status" value="1"/>
</dbReference>
<evidence type="ECO:0000256" key="4">
    <source>
        <dbReference type="ARBA" id="ARBA00022475"/>
    </source>
</evidence>
<evidence type="ECO:0000313" key="17">
    <source>
        <dbReference type="EMBL" id="CRK75243.1"/>
    </source>
</evidence>
<dbReference type="PROSITE" id="PS50110">
    <property type="entry name" value="RESPONSE_REGULATORY"/>
    <property type="match status" value="1"/>
</dbReference>
<dbReference type="SUPFAM" id="SSF55785">
    <property type="entry name" value="PYP-like sensor domain (PAS domain)"/>
    <property type="match status" value="1"/>
</dbReference>
<keyword evidence="6 17" id="KW-0808">Transferase</keyword>
<evidence type="ECO:0000256" key="10">
    <source>
        <dbReference type="ARBA" id="ARBA00022840"/>
    </source>
</evidence>
<proteinExistence type="predicted"/>
<dbReference type="SUPFAM" id="SSF47384">
    <property type="entry name" value="Homodimeric domain of signal transducing histidine kinase"/>
    <property type="match status" value="1"/>
</dbReference>
<dbReference type="CDD" id="cd17546">
    <property type="entry name" value="REC_hyHK_CKI1_RcsC-like"/>
    <property type="match status" value="1"/>
</dbReference>
<dbReference type="SMART" id="SM00448">
    <property type="entry name" value="REC"/>
    <property type="match status" value="1"/>
</dbReference>
<dbReference type="PROSITE" id="PS50109">
    <property type="entry name" value="HIS_KIN"/>
    <property type="match status" value="1"/>
</dbReference>
<keyword evidence="10" id="KW-0067">ATP-binding</keyword>
<gene>
    <name evidence="17" type="primary">luxQ_2</name>
    <name evidence="17" type="ORF">NIG5292_01286</name>
</gene>
<dbReference type="EC" id="2.7.13.3" evidence="3"/>
<dbReference type="SUPFAM" id="SSF52172">
    <property type="entry name" value="CheY-like"/>
    <property type="match status" value="1"/>
</dbReference>
<dbReference type="Gene3D" id="3.30.565.10">
    <property type="entry name" value="Histidine kinase-like ATPase, C-terminal domain"/>
    <property type="match status" value="1"/>
</dbReference>
<dbReference type="SMART" id="SM00388">
    <property type="entry name" value="HisKA"/>
    <property type="match status" value="1"/>
</dbReference>
<keyword evidence="18" id="KW-1185">Reference proteome</keyword>
<feature type="domain" description="Histidine kinase" evidence="15">
    <location>
        <begin position="218"/>
        <end position="438"/>
    </location>
</feature>
<organism evidence="17 18">
    <name type="scientific">Nereida ignava</name>
    <dbReference type="NCBI Taxonomy" id="282199"/>
    <lineage>
        <taxon>Bacteria</taxon>
        <taxon>Pseudomonadati</taxon>
        <taxon>Pseudomonadota</taxon>
        <taxon>Alphaproteobacteria</taxon>
        <taxon>Rhodobacterales</taxon>
        <taxon>Roseobacteraceae</taxon>
        <taxon>Nereida</taxon>
    </lineage>
</organism>
<dbReference type="InterPro" id="IPR036097">
    <property type="entry name" value="HisK_dim/P_sf"/>
</dbReference>
<keyword evidence="5 14" id="KW-0597">Phosphoprotein</keyword>
<dbReference type="InterPro" id="IPR003661">
    <property type="entry name" value="HisK_dim/P_dom"/>
</dbReference>
<dbReference type="GO" id="GO:0005886">
    <property type="term" value="C:plasma membrane"/>
    <property type="evidence" value="ECO:0007669"/>
    <property type="project" value="UniProtKB-SubCell"/>
</dbReference>
<dbReference type="InterPro" id="IPR001789">
    <property type="entry name" value="Sig_transdc_resp-reg_receiver"/>
</dbReference>
<dbReference type="InterPro" id="IPR035965">
    <property type="entry name" value="PAS-like_dom_sf"/>
</dbReference>